<dbReference type="Pfam" id="PF25917">
    <property type="entry name" value="BSH_RND"/>
    <property type="match status" value="1"/>
</dbReference>
<dbReference type="Gene3D" id="1.10.287.470">
    <property type="entry name" value="Helix hairpin bin"/>
    <property type="match status" value="1"/>
</dbReference>
<dbReference type="InterPro" id="IPR058792">
    <property type="entry name" value="Beta-barrel_RND_2"/>
</dbReference>
<feature type="domain" description="Multidrug resistance protein MdtA-like barrel-sandwich hybrid" evidence="2">
    <location>
        <begin position="26"/>
        <end position="161"/>
    </location>
</feature>
<dbReference type="AlphaFoldDB" id="K0CFS6"/>
<dbReference type="eggNOG" id="COG0845">
    <property type="taxonomic scope" value="Bacteria"/>
</dbReference>
<sequence length="326" mass="34852">MALTTVTLRHLEERLPLTGTLTADRAAQLSTSVAGLVTALNVDVGDRVEQGQVLLELDGELNRLALDGARAAGKEAAARLADARRRFQEASTLVAKRSIAASEVRALEAEVAMAEAALGSARAEQRRQGALLARHTLKAPFAGAISAKRTEVGEWVTPGSAVLDLVSPQQVHVDLAVPQEYYPRLSKDSRLEIRPGGGGASYAARIAAIVPVNDPDARTFLIRARLTDPPGVTPGMSVRATLLLSSEEPQLAVPRDALLRYPDGRVSVWLAESNADGTLVAREQRLRVDEGLGDLVPVREGLSEGDRVVVRGNEGLRDGHELEVRQ</sequence>
<dbReference type="Gene3D" id="2.40.30.170">
    <property type="match status" value="1"/>
</dbReference>
<dbReference type="Proteomes" id="UP000006286">
    <property type="component" value="Chromosome"/>
</dbReference>
<dbReference type="RefSeq" id="WP_014994633.1">
    <property type="nucleotide sequence ID" value="NC_018691.1"/>
</dbReference>
<gene>
    <name evidence="4" type="ordered locus">B5T_02288</name>
</gene>
<evidence type="ECO:0000259" key="3">
    <source>
        <dbReference type="Pfam" id="PF25954"/>
    </source>
</evidence>
<evidence type="ECO:0000259" key="2">
    <source>
        <dbReference type="Pfam" id="PF25917"/>
    </source>
</evidence>
<proteinExistence type="inferred from homology"/>
<dbReference type="InterPro" id="IPR006143">
    <property type="entry name" value="RND_pump_MFP"/>
</dbReference>
<dbReference type="Pfam" id="PF25954">
    <property type="entry name" value="Beta-barrel_RND_2"/>
    <property type="match status" value="1"/>
</dbReference>
<dbReference type="NCBIfam" id="TIGR01730">
    <property type="entry name" value="RND_mfp"/>
    <property type="match status" value="1"/>
</dbReference>
<evidence type="ECO:0000313" key="4">
    <source>
        <dbReference type="EMBL" id="AFT70562.1"/>
    </source>
</evidence>
<dbReference type="PANTHER" id="PTHR30469:SF15">
    <property type="entry name" value="HLYD FAMILY OF SECRETION PROTEINS"/>
    <property type="match status" value="1"/>
</dbReference>
<dbReference type="GO" id="GO:0015562">
    <property type="term" value="F:efflux transmembrane transporter activity"/>
    <property type="evidence" value="ECO:0007669"/>
    <property type="project" value="TreeGrafter"/>
</dbReference>
<dbReference type="STRING" id="930169.B5T_02288"/>
<dbReference type="PATRIC" id="fig|930169.3.peg.2255"/>
<evidence type="ECO:0000256" key="1">
    <source>
        <dbReference type="ARBA" id="ARBA00009477"/>
    </source>
</evidence>
<keyword evidence="5" id="KW-1185">Reference proteome</keyword>
<dbReference type="PANTHER" id="PTHR30469">
    <property type="entry name" value="MULTIDRUG RESISTANCE PROTEIN MDTA"/>
    <property type="match status" value="1"/>
</dbReference>
<feature type="domain" description="CusB-like beta-barrel" evidence="3">
    <location>
        <begin position="171"/>
        <end position="242"/>
    </location>
</feature>
<dbReference type="InterPro" id="IPR058625">
    <property type="entry name" value="MdtA-like_BSH"/>
</dbReference>
<dbReference type="Gene3D" id="2.40.420.20">
    <property type="match status" value="1"/>
</dbReference>
<dbReference type="GO" id="GO:1990281">
    <property type="term" value="C:efflux pump complex"/>
    <property type="evidence" value="ECO:0007669"/>
    <property type="project" value="TreeGrafter"/>
</dbReference>
<comment type="similarity">
    <text evidence="1">Belongs to the membrane fusion protein (MFP) (TC 8.A.1) family.</text>
</comment>
<dbReference type="HOGENOM" id="CLU_018816_1_4_6"/>
<organism evidence="4 5">
    <name type="scientific">Alcanivorax dieselolei (strain DSM 16502 / CGMCC 1.3690 / MCCC 1A00001 / B-5)</name>
    <name type="common">Alloalcanivorax dieselolei</name>
    <dbReference type="NCBI Taxonomy" id="930169"/>
    <lineage>
        <taxon>Bacteria</taxon>
        <taxon>Pseudomonadati</taxon>
        <taxon>Pseudomonadota</taxon>
        <taxon>Gammaproteobacteria</taxon>
        <taxon>Oceanospirillales</taxon>
        <taxon>Alcanivoracaceae</taxon>
        <taxon>Alloalcanivorax</taxon>
    </lineage>
</organism>
<dbReference type="Gene3D" id="2.40.50.100">
    <property type="match status" value="1"/>
</dbReference>
<reference evidence="4 5" key="1">
    <citation type="journal article" date="2012" name="J. Bacteriol.">
        <title>Complete genome sequence of Alcanivorax dieselolei type strain B5.</title>
        <authorList>
            <person name="Lai Q."/>
            <person name="Li W."/>
            <person name="Shao Z."/>
        </authorList>
    </citation>
    <scope>NUCLEOTIDE SEQUENCE [LARGE SCALE GENOMIC DNA]</scope>
    <source>
        <strain evidence="5">DSM 16502 / CGMCC 1.3690 / B-5</strain>
    </source>
</reference>
<dbReference type="SUPFAM" id="SSF111369">
    <property type="entry name" value="HlyD-like secretion proteins"/>
    <property type="match status" value="1"/>
</dbReference>
<name>K0CFS6_ALCDB</name>
<dbReference type="EMBL" id="CP003466">
    <property type="protein sequence ID" value="AFT70562.1"/>
    <property type="molecule type" value="Genomic_DNA"/>
</dbReference>
<protein>
    <submittedName>
        <fullName evidence="4">Efflux transporter, RND family, MFP subunit</fullName>
    </submittedName>
</protein>
<evidence type="ECO:0000313" key="5">
    <source>
        <dbReference type="Proteomes" id="UP000006286"/>
    </source>
</evidence>
<dbReference type="KEGG" id="adi:B5T_02288"/>
<accession>K0CFS6</accession>